<keyword evidence="8" id="KW-0175">Coiled coil</keyword>
<comment type="subcellular location">
    <subcellularLocation>
        <location evidence="1">Cell outer membrane</location>
    </subcellularLocation>
</comment>
<evidence type="ECO:0000313" key="12">
    <source>
        <dbReference type="Proteomes" id="UP001204851"/>
    </source>
</evidence>
<feature type="chain" id="PRO_5045916271" evidence="10">
    <location>
        <begin position="31"/>
        <end position="450"/>
    </location>
</feature>
<evidence type="ECO:0000256" key="1">
    <source>
        <dbReference type="ARBA" id="ARBA00004442"/>
    </source>
</evidence>
<evidence type="ECO:0000256" key="3">
    <source>
        <dbReference type="ARBA" id="ARBA00022448"/>
    </source>
</evidence>
<evidence type="ECO:0000256" key="5">
    <source>
        <dbReference type="ARBA" id="ARBA00022692"/>
    </source>
</evidence>
<evidence type="ECO:0000256" key="7">
    <source>
        <dbReference type="ARBA" id="ARBA00023237"/>
    </source>
</evidence>
<evidence type="ECO:0000256" key="4">
    <source>
        <dbReference type="ARBA" id="ARBA00022452"/>
    </source>
</evidence>
<feature type="coiled-coil region" evidence="8">
    <location>
        <begin position="118"/>
        <end position="177"/>
    </location>
</feature>
<keyword evidence="4" id="KW-1134">Transmembrane beta strand</keyword>
<gene>
    <name evidence="11" type="ORF">M0L44_05450</name>
</gene>
<protein>
    <submittedName>
        <fullName evidence="11">TolC family outer membrane protein</fullName>
    </submittedName>
</protein>
<proteinExistence type="inferred from homology"/>
<dbReference type="NCBIfam" id="TIGR01844">
    <property type="entry name" value="type_I_sec_TolC"/>
    <property type="match status" value="1"/>
</dbReference>
<keyword evidence="6" id="KW-0472">Membrane</keyword>
<evidence type="ECO:0000256" key="8">
    <source>
        <dbReference type="SAM" id="Coils"/>
    </source>
</evidence>
<dbReference type="SUPFAM" id="SSF56954">
    <property type="entry name" value="Outer membrane efflux proteins (OEP)"/>
    <property type="match status" value="1"/>
</dbReference>
<accession>A0ABT1BIY3</accession>
<dbReference type="PANTHER" id="PTHR30026">
    <property type="entry name" value="OUTER MEMBRANE PROTEIN TOLC"/>
    <property type="match status" value="1"/>
</dbReference>
<dbReference type="EMBL" id="JAMXMC010000003">
    <property type="protein sequence ID" value="MCO5976170.1"/>
    <property type="molecule type" value="Genomic_DNA"/>
</dbReference>
<dbReference type="InterPro" id="IPR010130">
    <property type="entry name" value="T1SS_OMP_TolC"/>
</dbReference>
<keyword evidence="3" id="KW-0813">Transport</keyword>
<sequence>MPTPRSLFRPSARLAPLALAALCLGGTARAQSLQELYEAARSYDATYLAARAQSEAAEYQAAQTYALQRPSVGLTASANRNIDETPYSPSTTRTSSTTTPVTVSAQQSLFNRPNSLTIDQADKTVEVAKSQLQAAEQDLIVRLSQTYFDVLAAADTLATVQANKKAISEQLASAKRNFEVGTATITDTREAQASYDLVVAQELAADNDLHVKQLALEQLVGRTGIKPWTLAQPVALPPLLPADLNTWLGTAEDRSPSIAQARLALDIAKLETEKARAGHLPTVALTGSYTKGHVDIDTDPSAHLSGSNTNKAIGVTLSLPLFSGFATQNRIQETLKLEDKATNDLEGARRSIAQSTRSAFLGVQSGLAQVKAYEAAEASNKLSLEATQLGYKVGVRVNLDVLTAQTQLFNTEQQLSKARYDVIMGDLKLRQVTGQLNESDIQRVNGLLAR</sequence>
<dbReference type="RefSeq" id="WP_252768650.1">
    <property type="nucleotide sequence ID" value="NZ_JAMXMC010000003.1"/>
</dbReference>
<feature type="signal peptide" evidence="10">
    <location>
        <begin position="1"/>
        <end position="30"/>
    </location>
</feature>
<dbReference type="InterPro" id="IPR051906">
    <property type="entry name" value="TolC-like"/>
</dbReference>
<evidence type="ECO:0000313" key="11">
    <source>
        <dbReference type="EMBL" id="MCO5976170.1"/>
    </source>
</evidence>
<keyword evidence="5" id="KW-0812">Transmembrane</keyword>
<dbReference type="PANTHER" id="PTHR30026:SF20">
    <property type="entry name" value="OUTER MEMBRANE PROTEIN TOLC"/>
    <property type="match status" value="1"/>
</dbReference>
<dbReference type="InterPro" id="IPR003423">
    <property type="entry name" value="OMP_efflux"/>
</dbReference>
<comment type="caution">
    <text evidence="11">The sequence shown here is derived from an EMBL/GenBank/DDBJ whole genome shotgun (WGS) entry which is preliminary data.</text>
</comment>
<evidence type="ECO:0000256" key="9">
    <source>
        <dbReference type="SAM" id="MobiDB-lite"/>
    </source>
</evidence>
<feature type="compositionally biased region" description="Low complexity" evidence="9">
    <location>
        <begin position="85"/>
        <end position="100"/>
    </location>
</feature>
<reference evidence="11 12" key="1">
    <citation type="submission" date="2022-06" db="EMBL/GenBank/DDBJ databases">
        <title>Ideonella sp. NS12-5 Genome sequencing and assembly.</title>
        <authorList>
            <person name="Jung Y."/>
        </authorList>
    </citation>
    <scope>NUCLEOTIDE SEQUENCE [LARGE SCALE GENOMIC DNA]</scope>
    <source>
        <strain evidence="11 12">NS12-5</strain>
    </source>
</reference>
<dbReference type="Pfam" id="PF02321">
    <property type="entry name" value="OEP"/>
    <property type="match status" value="2"/>
</dbReference>
<keyword evidence="10" id="KW-0732">Signal</keyword>
<keyword evidence="7" id="KW-0998">Cell outer membrane</keyword>
<organism evidence="11 12">
    <name type="scientific">Ideonella oryzae</name>
    <dbReference type="NCBI Taxonomy" id="2937441"/>
    <lineage>
        <taxon>Bacteria</taxon>
        <taxon>Pseudomonadati</taxon>
        <taxon>Pseudomonadota</taxon>
        <taxon>Betaproteobacteria</taxon>
        <taxon>Burkholderiales</taxon>
        <taxon>Sphaerotilaceae</taxon>
        <taxon>Ideonella</taxon>
    </lineage>
</organism>
<evidence type="ECO:0000256" key="10">
    <source>
        <dbReference type="SAM" id="SignalP"/>
    </source>
</evidence>
<evidence type="ECO:0000256" key="6">
    <source>
        <dbReference type="ARBA" id="ARBA00023136"/>
    </source>
</evidence>
<name>A0ABT1BIY3_9BURK</name>
<keyword evidence="12" id="KW-1185">Reference proteome</keyword>
<evidence type="ECO:0000256" key="2">
    <source>
        <dbReference type="ARBA" id="ARBA00007613"/>
    </source>
</evidence>
<comment type="similarity">
    <text evidence="2">Belongs to the outer membrane factor (OMF) (TC 1.B.17) family.</text>
</comment>
<feature type="region of interest" description="Disordered" evidence="9">
    <location>
        <begin position="78"/>
        <end position="100"/>
    </location>
</feature>
<dbReference type="Gene3D" id="1.20.1600.10">
    <property type="entry name" value="Outer membrane efflux proteins (OEP)"/>
    <property type="match status" value="1"/>
</dbReference>
<dbReference type="Proteomes" id="UP001204851">
    <property type="component" value="Unassembled WGS sequence"/>
</dbReference>